<dbReference type="EMBL" id="GGEC01016548">
    <property type="protein sequence ID" value="MBW97031.1"/>
    <property type="molecule type" value="Transcribed_RNA"/>
</dbReference>
<proteinExistence type="predicted"/>
<evidence type="ECO:0000256" key="1">
    <source>
        <dbReference type="SAM" id="MobiDB-lite"/>
    </source>
</evidence>
<evidence type="ECO:0000259" key="2">
    <source>
        <dbReference type="Pfam" id="PF26631"/>
    </source>
</evidence>
<name>A0A2P2JUA2_RHIMU</name>
<feature type="domain" description="DUF8204" evidence="2">
    <location>
        <begin position="32"/>
        <end position="122"/>
    </location>
</feature>
<feature type="compositionally biased region" description="Basic and acidic residues" evidence="1">
    <location>
        <begin position="139"/>
        <end position="148"/>
    </location>
</feature>
<feature type="compositionally biased region" description="Basic and acidic residues" evidence="1">
    <location>
        <begin position="1"/>
        <end position="12"/>
    </location>
</feature>
<dbReference type="InterPro" id="IPR058517">
    <property type="entry name" value="DUF8204"/>
</dbReference>
<evidence type="ECO:0000313" key="3">
    <source>
        <dbReference type="EMBL" id="MBW97031.1"/>
    </source>
</evidence>
<protein>
    <submittedName>
        <fullName evidence="3">Uncharacterized protein LOC105128642</fullName>
    </submittedName>
</protein>
<dbReference type="Pfam" id="PF26631">
    <property type="entry name" value="DUF8204"/>
    <property type="match status" value="1"/>
</dbReference>
<feature type="region of interest" description="Disordered" evidence="1">
    <location>
        <begin position="132"/>
        <end position="162"/>
    </location>
</feature>
<dbReference type="AlphaFoldDB" id="A0A2P2JUA2"/>
<organism evidence="3">
    <name type="scientific">Rhizophora mucronata</name>
    <name type="common">Asiatic mangrove</name>
    <dbReference type="NCBI Taxonomy" id="61149"/>
    <lineage>
        <taxon>Eukaryota</taxon>
        <taxon>Viridiplantae</taxon>
        <taxon>Streptophyta</taxon>
        <taxon>Embryophyta</taxon>
        <taxon>Tracheophyta</taxon>
        <taxon>Spermatophyta</taxon>
        <taxon>Magnoliopsida</taxon>
        <taxon>eudicotyledons</taxon>
        <taxon>Gunneridae</taxon>
        <taxon>Pentapetalae</taxon>
        <taxon>rosids</taxon>
        <taxon>fabids</taxon>
        <taxon>Malpighiales</taxon>
        <taxon>Rhizophoraceae</taxon>
        <taxon>Rhizophora</taxon>
    </lineage>
</organism>
<accession>A0A2P2JUA2</accession>
<feature type="region of interest" description="Disordered" evidence="1">
    <location>
        <begin position="1"/>
        <end position="32"/>
    </location>
</feature>
<dbReference type="PANTHER" id="PTHR34566:SF2">
    <property type="entry name" value="ALTERED INHERITANCE OF MITOCHONDRIA PROTEIN"/>
    <property type="match status" value="1"/>
</dbReference>
<reference evidence="3" key="1">
    <citation type="submission" date="2018-02" db="EMBL/GenBank/DDBJ databases">
        <title>Rhizophora mucronata_Transcriptome.</title>
        <authorList>
            <person name="Meera S.P."/>
            <person name="Sreeshan A."/>
            <person name="Augustine A."/>
        </authorList>
    </citation>
    <scope>NUCLEOTIDE SEQUENCE</scope>
    <source>
        <tissue evidence="3">Leaf</tissue>
    </source>
</reference>
<sequence>MDKSKEAEEGNRKAKRIQSQSEQLKGGGGGAQGKSCKGYLYYSSTLKSNGINPRCIGIPRTLPQVPSYVVGQSEAEASREGRALLDFYYACAGYSVYVNKDHSSDKGVTKRELPVCLGLELLVDRRVNSQTSSAPADAYSREDGRELQSPHPRTHKPAHTLGDDFLDRFTRNANLVASGVARNMRRVGNYVKQSLDDILFSYRRRSK</sequence>
<dbReference type="PANTHER" id="PTHR34566">
    <property type="entry name" value="ALTERED INHERITANCE OF MITOCHONDRIA PROTEIN"/>
    <property type="match status" value="1"/>
</dbReference>